<accession>X1HV27</accession>
<sequence length="121" mass="14319">MTKFGKRTDKKRLRKRRISDYQLIRRHLDKYNKLQAVGFNPNDALKELKKSVSMSSIDKLKFRYDSNKNNAGITSISLQGIKRTAQVDKWIDDKVEKGLLIDRKFSLYFPPDPKLKRYKLL</sequence>
<evidence type="ECO:0000313" key="1">
    <source>
        <dbReference type="EMBL" id="GAH49138.1"/>
    </source>
</evidence>
<reference evidence="1" key="1">
    <citation type="journal article" date="2014" name="Front. Microbiol.">
        <title>High frequency of phylogenetically diverse reductive dehalogenase-homologous genes in deep subseafloor sedimentary metagenomes.</title>
        <authorList>
            <person name="Kawai M."/>
            <person name="Futagami T."/>
            <person name="Toyoda A."/>
            <person name="Takaki Y."/>
            <person name="Nishi S."/>
            <person name="Hori S."/>
            <person name="Arai W."/>
            <person name="Tsubouchi T."/>
            <person name="Morono Y."/>
            <person name="Uchiyama I."/>
            <person name="Ito T."/>
            <person name="Fujiyama A."/>
            <person name="Inagaki F."/>
            <person name="Takami H."/>
        </authorList>
    </citation>
    <scope>NUCLEOTIDE SEQUENCE</scope>
    <source>
        <strain evidence="1">Expedition CK06-06</strain>
    </source>
</reference>
<proteinExistence type="predicted"/>
<gene>
    <name evidence="1" type="ORF">S03H2_33569</name>
</gene>
<dbReference type="AlphaFoldDB" id="X1HV27"/>
<protein>
    <submittedName>
        <fullName evidence="1">Uncharacterized protein</fullName>
    </submittedName>
</protein>
<dbReference type="EMBL" id="BARU01020438">
    <property type="protein sequence ID" value="GAH49138.1"/>
    <property type="molecule type" value="Genomic_DNA"/>
</dbReference>
<organism evidence="1">
    <name type="scientific">marine sediment metagenome</name>
    <dbReference type="NCBI Taxonomy" id="412755"/>
    <lineage>
        <taxon>unclassified sequences</taxon>
        <taxon>metagenomes</taxon>
        <taxon>ecological metagenomes</taxon>
    </lineage>
</organism>
<name>X1HV27_9ZZZZ</name>
<comment type="caution">
    <text evidence="1">The sequence shown here is derived from an EMBL/GenBank/DDBJ whole genome shotgun (WGS) entry which is preliminary data.</text>
</comment>